<reference evidence="6 7" key="1">
    <citation type="submission" date="2012-07" db="EMBL/GenBank/DDBJ databases">
        <title>Genome sequence of Brachyspira sp. 30446, isolated from a pig with mucohaemorrhagic colitis.</title>
        <authorList>
            <person name="Rubin J.E."/>
            <person name="Fernando C."/>
            <person name="Harding J.C.S."/>
            <person name="Hill J.E."/>
        </authorList>
    </citation>
    <scope>NUCLEOTIDE SEQUENCE [LARGE SCALE GENOMIC DNA]</scope>
    <source>
        <strain evidence="6 7">30446</strain>
    </source>
</reference>
<dbReference type="PANTHER" id="PTHR43531:SF11">
    <property type="entry name" value="METHYL-ACCEPTING CHEMOTAXIS PROTEIN 3"/>
    <property type="match status" value="1"/>
</dbReference>
<keyword evidence="4" id="KW-0812">Transmembrane</keyword>
<dbReference type="PANTHER" id="PTHR43531">
    <property type="entry name" value="PROTEIN ICFG"/>
    <property type="match status" value="1"/>
</dbReference>
<dbReference type="EMBL" id="ALNZ01000009">
    <property type="protein sequence ID" value="EKV58094.1"/>
    <property type="molecule type" value="Genomic_DNA"/>
</dbReference>
<dbReference type="InterPro" id="IPR004089">
    <property type="entry name" value="MCPsignal_dom"/>
</dbReference>
<evidence type="ECO:0000256" key="4">
    <source>
        <dbReference type="SAM" id="Phobius"/>
    </source>
</evidence>
<dbReference type="Gene3D" id="6.10.340.10">
    <property type="match status" value="1"/>
</dbReference>
<dbReference type="Pfam" id="PF00015">
    <property type="entry name" value="MCPsignal"/>
    <property type="match status" value="1"/>
</dbReference>
<evidence type="ECO:0000259" key="5">
    <source>
        <dbReference type="PROSITE" id="PS50111"/>
    </source>
</evidence>
<accession>A0A2U4FET7</accession>
<evidence type="ECO:0000313" key="7">
    <source>
        <dbReference type="Proteomes" id="UP000011663"/>
    </source>
</evidence>
<proteinExistence type="inferred from homology"/>
<dbReference type="AlphaFoldDB" id="A0A2U4FET7"/>
<protein>
    <submittedName>
        <fullName evidence="6">Methyl-accepting chemotaxis protein</fullName>
    </submittedName>
</protein>
<evidence type="ECO:0000256" key="2">
    <source>
        <dbReference type="ARBA" id="ARBA00029447"/>
    </source>
</evidence>
<keyword evidence="1" id="KW-0145">Chemotaxis</keyword>
<feature type="transmembrane region" description="Helical" evidence="4">
    <location>
        <begin position="284"/>
        <end position="302"/>
    </location>
</feature>
<dbReference type="SUPFAM" id="SSF58104">
    <property type="entry name" value="Methyl-accepting chemotaxis protein (MCP) signaling domain"/>
    <property type="match status" value="1"/>
</dbReference>
<comment type="caution">
    <text evidence="6">The sequence shown here is derived from an EMBL/GenBank/DDBJ whole genome shotgun (WGS) entry which is preliminary data.</text>
</comment>
<dbReference type="SMART" id="SM00283">
    <property type="entry name" value="MA"/>
    <property type="match status" value="1"/>
</dbReference>
<gene>
    <name evidence="6" type="ORF">A966_02213</name>
</gene>
<comment type="similarity">
    <text evidence="2">Belongs to the methyl-accepting chemotaxis (MCP) protein family.</text>
</comment>
<evidence type="ECO:0000313" key="6">
    <source>
        <dbReference type="EMBL" id="EKV58094.1"/>
    </source>
</evidence>
<sequence length="945" mass="106843">MGIKIRIILIIVGVMVLVAFSTNFLSNTLNTETFSAIIENSLDNRFKLIEKEFEYNIISAREESAKISTTLSVVYNNIKNMDIQQRDEYFQNFLSATVNESQLYFNRIVSILFHPQSIGDGNERFTLYRYSTFNKEFTKINTTNKIMWDTLTNNYNQIYKSILRRQILKPYMINEGQNVGITFNISSTIPDIENEERIVGIANVGVLFNYSSDIIKDILSIEGSDIMVIDKKNSAIINSQNSDLINARADVLFPQYYEIFNANLATGYSRTDDVELNGKLYKSYVASIAGLINIVMLIPHSYYTAQIKDMNNTIFYTIIIAFLMAIVTIIFFIKLLFSSITKISDAIGNSVDNKDLTVKIPTISGGDEIGEMTKWVGLLNNSLQSVLSSVKRTILTSKKQSDTLSQKISANLDIIYGINNNIEVIKNNVNEELNQVEIVESSNQNMQEYITSNTDNIDLVERDTRELQNKIIEEGENIEQIAASVEEMSKTIENIDSIISKATNKAKDLSLASVKSKEKMQATSMATGDLRNALGFISNFVSSIRNIAHQTNLLAMNAAIEAAHAGKYSSGFAVVAEEIRKLSEVSNEQADNANKVLQNIEEKIIITTNDLTESTEQFDVLTKDVQEVTEIMDTVHVSSVEQLKAINEIVASITKISQSSDHIKTQYIDMADKLGNIRNSLESLNNISISTSKTMNKLKNISESIHTSVISISDSSNDLSASANTMNKFANDNNKLLSDLETEISQYKIRDMKTKKDTVTQRVKGITLIILKEFIKTKFGEEGYQKWVTAMEPSSALIFKNEISSKEWYPYTTSFDKPYRLVCDLFYAGTNTGIKDISEYHFKQIVPKYLRPLLFFLPKHFILSYAAEHIFTDLFDPARIELIKARKKLLVVHLVNFNEDPEVIELAILSWATLLLESATHIRATMEITKSIKDGEFYTEFVLKW</sequence>
<dbReference type="OrthoDB" id="304448at2"/>
<keyword evidence="3" id="KW-0807">Transducer</keyword>
<dbReference type="Proteomes" id="UP000011663">
    <property type="component" value="Unassembled WGS sequence"/>
</dbReference>
<keyword evidence="4" id="KW-0472">Membrane</keyword>
<dbReference type="PROSITE" id="PS50111">
    <property type="entry name" value="CHEMOTAXIS_TRANSDUC_2"/>
    <property type="match status" value="1"/>
</dbReference>
<dbReference type="Gene3D" id="1.10.287.950">
    <property type="entry name" value="Methyl-accepting chemotaxis protein"/>
    <property type="match status" value="1"/>
</dbReference>
<dbReference type="GO" id="GO:0006935">
    <property type="term" value="P:chemotaxis"/>
    <property type="evidence" value="ECO:0007669"/>
    <property type="project" value="UniProtKB-KW"/>
</dbReference>
<feature type="transmembrane region" description="Helical" evidence="4">
    <location>
        <begin position="7"/>
        <end position="25"/>
    </location>
</feature>
<dbReference type="GeneID" id="66486907"/>
<dbReference type="GO" id="GO:0004888">
    <property type="term" value="F:transmembrane signaling receptor activity"/>
    <property type="evidence" value="ECO:0007669"/>
    <property type="project" value="TreeGrafter"/>
</dbReference>
<feature type="transmembrane region" description="Helical" evidence="4">
    <location>
        <begin position="314"/>
        <end position="337"/>
    </location>
</feature>
<evidence type="ECO:0000256" key="3">
    <source>
        <dbReference type="PROSITE-ProRule" id="PRU00284"/>
    </source>
</evidence>
<evidence type="ECO:0000256" key="1">
    <source>
        <dbReference type="ARBA" id="ARBA00022500"/>
    </source>
</evidence>
<keyword evidence="4" id="KW-1133">Transmembrane helix</keyword>
<organism evidence="6 7">
    <name type="scientific">Brachyspira hampsonii 30446</name>
    <dbReference type="NCBI Taxonomy" id="1289135"/>
    <lineage>
        <taxon>Bacteria</taxon>
        <taxon>Pseudomonadati</taxon>
        <taxon>Spirochaetota</taxon>
        <taxon>Spirochaetia</taxon>
        <taxon>Brachyspirales</taxon>
        <taxon>Brachyspiraceae</taxon>
        <taxon>Brachyspira</taxon>
    </lineage>
</organism>
<feature type="domain" description="Methyl-accepting transducer" evidence="5">
    <location>
        <begin position="449"/>
        <end position="671"/>
    </location>
</feature>
<dbReference type="InterPro" id="IPR051310">
    <property type="entry name" value="MCP_chemotaxis"/>
</dbReference>
<name>A0A2U4FET7_9SPIR</name>
<dbReference type="GO" id="GO:0005886">
    <property type="term" value="C:plasma membrane"/>
    <property type="evidence" value="ECO:0007669"/>
    <property type="project" value="TreeGrafter"/>
</dbReference>
<dbReference type="GO" id="GO:0007165">
    <property type="term" value="P:signal transduction"/>
    <property type="evidence" value="ECO:0007669"/>
    <property type="project" value="UniProtKB-KW"/>
</dbReference>
<dbReference type="RefSeq" id="WP_008721899.1">
    <property type="nucleotide sequence ID" value="NZ_JH994110.1"/>
</dbReference>
<dbReference type="STRING" id="1289135.A966_02213"/>